<keyword evidence="1" id="KW-0863">Zinc-finger</keyword>
<dbReference type="EMBL" id="JBBPBN010000031">
    <property type="protein sequence ID" value="KAK9004022.1"/>
    <property type="molecule type" value="Genomic_DNA"/>
</dbReference>
<dbReference type="InterPro" id="IPR052079">
    <property type="entry name" value="E3_ligase/Copine_domain"/>
</dbReference>
<gene>
    <name evidence="4" type="ORF">V6N11_001840</name>
</gene>
<dbReference type="SUPFAM" id="SSF53300">
    <property type="entry name" value="vWA-like"/>
    <property type="match status" value="1"/>
</dbReference>
<organism evidence="4 5">
    <name type="scientific">Hibiscus sabdariffa</name>
    <name type="common">roselle</name>
    <dbReference type="NCBI Taxonomy" id="183260"/>
    <lineage>
        <taxon>Eukaryota</taxon>
        <taxon>Viridiplantae</taxon>
        <taxon>Streptophyta</taxon>
        <taxon>Embryophyta</taxon>
        <taxon>Tracheophyta</taxon>
        <taxon>Spermatophyta</taxon>
        <taxon>Magnoliopsida</taxon>
        <taxon>eudicotyledons</taxon>
        <taxon>Gunneridae</taxon>
        <taxon>Pentapetalae</taxon>
        <taxon>rosids</taxon>
        <taxon>malvids</taxon>
        <taxon>Malvales</taxon>
        <taxon>Malvaceae</taxon>
        <taxon>Malvoideae</taxon>
        <taxon>Hibiscus</taxon>
    </lineage>
</organism>
<feature type="domain" description="RING-type" evidence="3">
    <location>
        <begin position="341"/>
        <end position="374"/>
    </location>
</feature>
<dbReference type="InterPro" id="IPR036465">
    <property type="entry name" value="vWFA_dom_sf"/>
</dbReference>
<feature type="region of interest" description="Disordered" evidence="2">
    <location>
        <begin position="184"/>
        <end position="281"/>
    </location>
</feature>
<keyword evidence="5" id="KW-1185">Reference proteome</keyword>
<dbReference type="Pfam" id="PF13920">
    <property type="entry name" value="zf-C3HC4_3"/>
    <property type="match status" value="1"/>
</dbReference>
<protein>
    <recommendedName>
        <fullName evidence="3">RING-type domain-containing protein</fullName>
    </recommendedName>
</protein>
<keyword evidence="1" id="KW-0479">Metal-binding</keyword>
<evidence type="ECO:0000313" key="5">
    <source>
        <dbReference type="Proteomes" id="UP001396334"/>
    </source>
</evidence>
<dbReference type="PROSITE" id="PS50089">
    <property type="entry name" value="ZF_RING_2"/>
    <property type="match status" value="1"/>
</dbReference>
<evidence type="ECO:0000256" key="2">
    <source>
        <dbReference type="SAM" id="MobiDB-lite"/>
    </source>
</evidence>
<dbReference type="Proteomes" id="UP001396334">
    <property type="component" value="Unassembled WGS sequence"/>
</dbReference>
<feature type="compositionally biased region" description="Polar residues" evidence="2">
    <location>
        <begin position="204"/>
        <end position="213"/>
    </location>
</feature>
<evidence type="ECO:0000259" key="3">
    <source>
        <dbReference type="PROSITE" id="PS50089"/>
    </source>
</evidence>
<dbReference type="InterPro" id="IPR010734">
    <property type="entry name" value="Copine_C"/>
</dbReference>
<dbReference type="PANTHER" id="PTHR45751">
    <property type="entry name" value="COPINE FAMILY PROTEIN 1"/>
    <property type="match status" value="1"/>
</dbReference>
<sequence>MIGDILASLGEDEDNPIPCYGFGDASTHDRDVFSFYSDGRFCNGLQQVLSRYREIVSLVELSGPTSFAPIIEMALTIVEQSGGQYHVLVIIADGQATRHVDTQRGQLSPQQKKSAEAIVQASELPLSIIFVRVGDEPWDMMKELPARVFGNFQITLGNISTSQNLAKFAMAALISQHKITIEGDPTRKGTVFNRVPLPPPTPTDGVTSFNTSKPSSSTTLPYGSSSFNSSSPSSSTTLPYGSSSFNTSKPSSSPTLPYGSSSFNSSSPSHPIGFSPSTPPLPEDSQICDICLRNFKSMAFGFPPSSTGHPYGSSFFNSSSPSHPIGFSPSAPPLPEDSQICDICLRNFKSMVFDCGHMTCEECAEKLEMCPICQGPIGVKITIQ</sequence>
<reference evidence="4 5" key="1">
    <citation type="journal article" date="2024" name="G3 (Bethesda)">
        <title>Genome assembly of Hibiscus sabdariffa L. provides insights into metabolisms of medicinal natural products.</title>
        <authorList>
            <person name="Kim T."/>
        </authorList>
    </citation>
    <scope>NUCLEOTIDE SEQUENCE [LARGE SCALE GENOMIC DNA]</scope>
    <source>
        <strain evidence="4">TK-2024</strain>
        <tissue evidence="4">Old leaves</tissue>
    </source>
</reference>
<accession>A0ABR2QTM7</accession>
<dbReference type="Pfam" id="PF07002">
    <property type="entry name" value="Copine"/>
    <property type="match status" value="1"/>
</dbReference>
<dbReference type="InterPro" id="IPR013083">
    <property type="entry name" value="Znf_RING/FYVE/PHD"/>
</dbReference>
<keyword evidence="1" id="KW-0862">Zinc</keyword>
<evidence type="ECO:0000313" key="4">
    <source>
        <dbReference type="EMBL" id="KAK9004022.1"/>
    </source>
</evidence>
<dbReference type="Gene3D" id="3.30.40.10">
    <property type="entry name" value="Zinc/RING finger domain, C3HC4 (zinc finger)"/>
    <property type="match status" value="1"/>
</dbReference>
<name>A0ABR2QTM7_9ROSI</name>
<dbReference type="PANTHER" id="PTHR45751:SF29">
    <property type="entry name" value="E3 UBIQUITIN-PROTEIN LIGASE RGLG2"/>
    <property type="match status" value="1"/>
</dbReference>
<dbReference type="SUPFAM" id="SSF57850">
    <property type="entry name" value="RING/U-box"/>
    <property type="match status" value="1"/>
</dbReference>
<dbReference type="InterPro" id="IPR001841">
    <property type="entry name" value="Znf_RING"/>
</dbReference>
<proteinExistence type="predicted"/>
<dbReference type="SMART" id="SM00184">
    <property type="entry name" value="RING"/>
    <property type="match status" value="1"/>
</dbReference>
<evidence type="ECO:0000256" key="1">
    <source>
        <dbReference type="PROSITE-ProRule" id="PRU00175"/>
    </source>
</evidence>
<feature type="compositionally biased region" description="Low complexity" evidence="2">
    <location>
        <begin position="214"/>
        <end position="269"/>
    </location>
</feature>
<comment type="caution">
    <text evidence="4">The sequence shown here is derived from an EMBL/GenBank/DDBJ whole genome shotgun (WGS) entry which is preliminary data.</text>
</comment>